<evidence type="ECO:0000256" key="1">
    <source>
        <dbReference type="ARBA" id="ARBA00004533"/>
    </source>
</evidence>
<evidence type="ECO:0000256" key="10">
    <source>
        <dbReference type="ARBA" id="ARBA00037576"/>
    </source>
</evidence>
<reference evidence="15 16" key="1">
    <citation type="submission" date="2019-12" db="EMBL/GenBank/DDBJ databases">
        <title>Novel species isolated from a subtropical stream in China.</title>
        <authorList>
            <person name="Lu H."/>
        </authorList>
    </citation>
    <scope>NUCLEOTIDE SEQUENCE [LARGE SCALE GENOMIC DNA]</scope>
    <source>
        <strain evidence="15 16">CY13W</strain>
    </source>
</reference>
<evidence type="ECO:0000256" key="8">
    <source>
        <dbReference type="ARBA" id="ARBA00022989"/>
    </source>
</evidence>
<evidence type="ECO:0000256" key="2">
    <source>
        <dbReference type="ARBA" id="ARBA00008467"/>
    </source>
</evidence>
<keyword evidence="8" id="KW-1133">Transmembrane helix</keyword>
<feature type="domain" description="Ketosynthase family 3 (KS3)" evidence="14">
    <location>
        <begin position="3"/>
        <end position="411"/>
    </location>
</feature>
<evidence type="ECO:0000256" key="3">
    <source>
        <dbReference type="ARBA" id="ARBA00022458"/>
    </source>
</evidence>
<keyword evidence="9" id="KW-0472">Membrane</keyword>
<comment type="similarity">
    <text evidence="2 13">Belongs to the thiolase-like superfamily. Beta-ketoacyl-ACP synthases family.</text>
</comment>
<keyword evidence="6 13" id="KW-0808">Transferase</keyword>
<name>A0ABW9VQ31_9BURK</name>
<dbReference type="Pfam" id="PF00109">
    <property type="entry name" value="ketoacyl-synt"/>
    <property type="match status" value="1"/>
</dbReference>
<evidence type="ECO:0000256" key="4">
    <source>
        <dbReference type="ARBA" id="ARBA00022475"/>
    </source>
</evidence>
<keyword evidence="3" id="KW-0536">Nodulation</keyword>
<proteinExistence type="inferred from homology"/>
<dbReference type="SMART" id="SM00825">
    <property type="entry name" value="PKS_KS"/>
    <property type="match status" value="1"/>
</dbReference>
<dbReference type="GO" id="GO:0004315">
    <property type="term" value="F:3-oxoacyl-[acyl-carrier-protein] synthase activity"/>
    <property type="evidence" value="ECO:0007669"/>
    <property type="project" value="UniProtKB-EC"/>
</dbReference>
<comment type="function">
    <text evidence="10">Proposed to synthesize NOD factor fatty acyl chain. Involved in the synthesis of a highly unsaturated fatty acid moiety, which forms part of a lipo-oligosaccharide that is responsible for host specificity.</text>
</comment>
<evidence type="ECO:0000313" key="16">
    <source>
        <dbReference type="Proteomes" id="UP000478090"/>
    </source>
</evidence>
<organism evidence="15 16">
    <name type="scientific">Duganella qianjiadongensis</name>
    <dbReference type="NCBI Taxonomy" id="2692176"/>
    <lineage>
        <taxon>Bacteria</taxon>
        <taxon>Pseudomonadati</taxon>
        <taxon>Pseudomonadota</taxon>
        <taxon>Betaproteobacteria</taxon>
        <taxon>Burkholderiales</taxon>
        <taxon>Oxalobacteraceae</taxon>
        <taxon>Telluria group</taxon>
        <taxon>Duganella</taxon>
    </lineage>
</organism>
<dbReference type="PANTHER" id="PTHR11712">
    <property type="entry name" value="POLYKETIDE SYNTHASE-RELATED"/>
    <property type="match status" value="1"/>
</dbReference>
<dbReference type="EMBL" id="WWCM01000009">
    <property type="protein sequence ID" value="MYM40539.1"/>
    <property type="molecule type" value="Genomic_DNA"/>
</dbReference>
<dbReference type="PROSITE" id="PS52004">
    <property type="entry name" value="KS3_2"/>
    <property type="match status" value="1"/>
</dbReference>
<evidence type="ECO:0000256" key="6">
    <source>
        <dbReference type="ARBA" id="ARBA00022679"/>
    </source>
</evidence>
<dbReference type="RefSeq" id="WP_161039879.1">
    <property type="nucleotide sequence ID" value="NZ_WWCM01000009.1"/>
</dbReference>
<sequence>MSGRRVVITGLGAVSALGIGARQNFDQALQGHSGIALLELKGERQRPGLPAAQIRAALPDIIRTAEQPLFDRNAIIGMVVAQEALAQSGFSVRNEAEAEASGVFWGTGMGGSTTLEAGYVDLFVEGKTRIRPMSVVAGMNNAAASQIALRYQFKGTVNNYSCACVSSAQAIGEAYRHIHHGYAERVLAGGSEALLNYGVVTAWDSMRVLAPADSARPERSCRPFSADRNGLVLGEAAAAVMLESLESARARGAVILGELVGYGSSNDASHITKPDPAGQARAMQMALRHAGLAPQQVAYINAHGAGTAAGDLAEAVSIGQIFGPATGQLLVSSTKSMHGHTLGAAGALEFVLTAQTLGAGSVPPTAFLEQADAGCQLDLVPLQARHGLQIDAAMSNSFAFGGSNVSLIVRQFHHA</sequence>
<dbReference type="InterPro" id="IPR014030">
    <property type="entry name" value="Ketoacyl_synth_N"/>
</dbReference>
<evidence type="ECO:0000256" key="9">
    <source>
        <dbReference type="ARBA" id="ARBA00023136"/>
    </source>
</evidence>
<dbReference type="InterPro" id="IPR000794">
    <property type="entry name" value="Beta-ketoacyl_synthase"/>
</dbReference>
<gene>
    <name evidence="15" type="ORF">GTP27_14515</name>
</gene>
<dbReference type="PANTHER" id="PTHR11712:SF352">
    <property type="entry name" value="3-OXOACYL-[ACYL-CARRIER-PROTEIN] SYNTHASE"/>
    <property type="match status" value="1"/>
</dbReference>
<dbReference type="InterPro" id="IPR014031">
    <property type="entry name" value="Ketoacyl_synth_C"/>
</dbReference>
<evidence type="ECO:0000313" key="15">
    <source>
        <dbReference type="EMBL" id="MYM40539.1"/>
    </source>
</evidence>
<accession>A0ABW9VQ31</accession>
<protein>
    <recommendedName>
        <fullName evidence="11">Nodulation protein E</fullName>
    </recommendedName>
    <alternativeName>
        <fullName evidence="12">Host-specificity of nodulation protein B</fullName>
    </alternativeName>
</protein>
<dbReference type="InterPro" id="IPR020841">
    <property type="entry name" value="PKS_Beta-ketoAc_synthase_dom"/>
</dbReference>
<keyword evidence="7" id="KW-0812">Transmembrane</keyword>
<evidence type="ECO:0000256" key="13">
    <source>
        <dbReference type="RuleBase" id="RU003694"/>
    </source>
</evidence>
<dbReference type="Gene3D" id="3.40.47.10">
    <property type="match status" value="1"/>
</dbReference>
<dbReference type="SUPFAM" id="SSF53901">
    <property type="entry name" value="Thiolase-like"/>
    <property type="match status" value="2"/>
</dbReference>
<evidence type="ECO:0000259" key="14">
    <source>
        <dbReference type="PROSITE" id="PS52004"/>
    </source>
</evidence>
<evidence type="ECO:0000256" key="7">
    <source>
        <dbReference type="ARBA" id="ARBA00022692"/>
    </source>
</evidence>
<dbReference type="Pfam" id="PF02801">
    <property type="entry name" value="Ketoacyl-synt_C"/>
    <property type="match status" value="1"/>
</dbReference>
<dbReference type="InterPro" id="IPR016039">
    <property type="entry name" value="Thiolase-like"/>
</dbReference>
<evidence type="ECO:0000256" key="11">
    <source>
        <dbReference type="ARBA" id="ARBA00039445"/>
    </source>
</evidence>
<evidence type="ECO:0000256" key="5">
    <source>
        <dbReference type="ARBA" id="ARBA00022519"/>
    </source>
</evidence>
<dbReference type="CDD" id="cd00834">
    <property type="entry name" value="KAS_I_II"/>
    <property type="match status" value="1"/>
</dbReference>
<keyword evidence="4" id="KW-1003">Cell membrane</keyword>
<comment type="caution">
    <text evidence="15">The sequence shown here is derived from an EMBL/GenBank/DDBJ whole genome shotgun (WGS) entry which is preliminary data.</text>
</comment>
<evidence type="ECO:0000256" key="12">
    <source>
        <dbReference type="ARBA" id="ARBA00041756"/>
    </source>
</evidence>
<keyword evidence="5" id="KW-0997">Cell inner membrane</keyword>
<dbReference type="Proteomes" id="UP000478090">
    <property type="component" value="Unassembled WGS sequence"/>
</dbReference>
<comment type="subcellular location">
    <subcellularLocation>
        <location evidence="1">Cell inner membrane</location>
    </subcellularLocation>
</comment>
<keyword evidence="15" id="KW-0012">Acyltransferase</keyword>
<keyword evidence="16" id="KW-1185">Reference proteome</keyword>
<dbReference type="NCBIfam" id="NF005589">
    <property type="entry name" value="PRK07314.1"/>
    <property type="match status" value="1"/>
</dbReference>